<evidence type="ECO:0000313" key="4">
    <source>
        <dbReference type="Proteomes" id="UP000742024"/>
    </source>
</evidence>
<feature type="compositionally biased region" description="Basic and acidic residues" evidence="1">
    <location>
        <begin position="89"/>
        <end position="106"/>
    </location>
</feature>
<evidence type="ECO:0000313" key="3">
    <source>
        <dbReference type="EMBL" id="KAG5976972.1"/>
    </source>
</evidence>
<dbReference type="Proteomes" id="UP000742024">
    <property type="component" value="Unassembled WGS sequence"/>
</dbReference>
<evidence type="ECO:0000313" key="5">
    <source>
        <dbReference type="Proteomes" id="UP000784919"/>
    </source>
</evidence>
<dbReference type="OrthoDB" id="5404323at2759"/>
<feature type="compositionally biased region" description="Basic residues" evidence="1">
    <location>
        <begin position="132"/>
        <end position="144"/>
    </location>
</feature>
<comment type="caution">
    <text evidence="3">The sequence shown here is derived from an EMBL/GenBank/DDBJ whole genome shotgun (WGS) entry which is preliminary data.</text>
</comment>
<dbReference type="Proteomes" id="UP000784919">
    <property type="component" value="Unassembled WGS sequence"/>
</dbReference>
<protein>
    <submittedName>
        <fullName evidence="3">Uncharacterized protein</fullName>
    </submittedName>
</protein>
<keyword evidence="4" id="KW-1185">Reference proteome</keyword>
<feature type="compositionally biased region" description="Low complexity" evidence="1">
    <location>
        <begin position="17"/>
        <end position="26"/>
    </location>
</feature>
<feature type="region of interest" description="Disordered" evidence="1">
    <location>
        <begin position="55"/>
        <end position="145"/>
    </location>
</feature>
<evidence type="ECO:0000256" key="1">
    <source>
        <dbReference type="SAM" id="MobiDB-lite"/>
    </source>
</evidence>
<dbReference type="EMBL" id="SRPS01000012">
    <property type="protein sequence ID" value="KAG5976972.1"/>
    <property type="molecule type" value="Genomic_DNA"/>
</dbReference>
<feature type="region of interest" description="Disordered" evidence="1">
    <location>
        <begin position="471"/>
        <end position="499"/>
    </location>
</feature>
<feature type="compositionally biased region" description="Polar residues" evidence="1">
    <location>
        <begin position="482"/>
        <end position="491"/>
    </location>
</feature>
<reference evidence="3 4" key="1">
    <citation type="journal article" date="2020" name="bioRxiv">
        <title>Whole genome comparisons of ergot fungi reveals the divergence and evolution of species within the genus Claviceps are the result of varying mechanisms driving genome evolution and host range expansion.</title>
        <authorList>
            <person name="Wyka S.A."/>
            <person name="Mondo S.J."/>
            <person name="Liu M."/>
            <person name="Dettman J."/>
            <person name="Nalam V."/>
            <person name="Broders K.D."/>
        </authorList>
    </citation>
    <scope>NUCLEOTIDE SEQUENCE</scope>
    <source>
        <strain evidence="3">CCC 1102</strain>
        <strain evidence="2 4">LM583</strain>
    </source>
</reference>
<organism evidence="3 5">
    <name type="scientific">Claviceps arundinis</name>
    <dbReference type="NCBI Taxonomy" id="1623583"/>
    <lineage>
        <taxon>Eukaryota</taxon>
        <taxon>Fungi</taxon>
        <taxon>Dikarya</taxon>
        <taxon>Ascomycota</taxon>
        <taxon>Pezizomycotina</taxon>
        <taxon>Sordariomycetes</taxon>
        <taxon>Hypocreomycetidae</taxon>
        <taxon>Hypocreales</taxon>
        <taxon>Clavicipitaceae</taxon>
        <taxon>Claviceps</taxon>
    </lineage>
</organism>
<proteinExistence type="predicted"/>
<name>A0A9P7MZI9_9HYPO</name>
<dbReference type="EMBL" id="SRPR01000148">
    <property type="protein sequence ID" value="KAG5958414.1"/>
    <property type="molecule type" value="Genomic_DNA"/>
</dbReference>
<evidence type="ECO:0000313" key="2">
    <source>
        <dbReference type="EMBL" id="KAG5958414.1"/>
    </source>
</evidence>
<accession>A0A9P7MZI9</accession>
<feature type="region of interest" description="Disordered" evidence="1">
    <location>
        <begin position="9"/>
        <end position="41"/>
    </location>
</feature>
<gene>
    <name evidence="3" type="ORF">E4U56_000793</name>
    <name evidence="2" type="ORF">E4U57_001338</name>
</gene>
<sequence length="570" mass="62909">MFLHCGASLHGHEYSPKRSPSSSSQPATRDGILKSALRPLSTPPEFSVDNCFVTSSRSEPLTRRRALTGETNRRPSIVLRQRAASNSFTKKELSVRFREPDMEHVRSPSASEDEESIAGSDLTDGATDTSTRRSKRRRLPRKSTRYAIAQPAPQLRTKQRHLVQIRPRLLLQLQEIGDKRAIPAFDLVPSHLVVGTLILPTLVKRFPRLFHANAELGQDDILLVRSDDYGSAPVITLSTLLSNTGRGLHHDKDVCAVISALPKGCRNLAELVMEDGSSWVASAMANGSYEFTGAGQDGETVTARWVRRSTSGTRHSLASAELCHAGNSLQGSAQDQRWTFSIIDPSSRRHPIMGSLTPETLEVFEDYTTVSTSSGRFPPSRFYGSDGNGHHGVPAGLAAESRRTLQVLHEQKALMIATASWIRLHQQGWPGSSNPKLANVMPCRSCSVASSSRPEVRRRTFPSCEDEYFNATSRPASPDSIHGSSLPQQRQAGLPARAMSTGRAFMAQRSSRLQALATVHSQEPPPSKYQPEKLNVREAEKMNLNCLGKVRQWANKVLHRKKEIARQAKQ</sequence>
<dbReference type="AlphaFoldDB" id="A0A9P7MZI9"/>